<dbReference type="EMBL" id="MU004244">
    <property type="protein sequence ID" value="KAF2663731.1"/>
    <property type="molecule type" value="Genomic_DNA"/>
</dbReference>
<dbReference type="OrthoDB" id="3945612at2759"/>
<evidence type="ECO:0000313" key="7">
    <source>
        <dbReference type="EMBL" id="KAF2663731.1"/>
    </source>
</evidence>
<evidence type="ECO:0008006" key="9">
    <source>
        <dbReference type="Google" id="ProtNLM"/>
    </source>
</evidence>
<gene>
    <name evidence="7" type="ORF">BT63DRAFT_111069</name>
</gene>
<feature type="compositionally biased region" description="Low complexity" evidence="5">
    <location>
        <begin position="148"/>
        <end position="185"/>
    </location>
</feature>
<dbReference type="PANTHER" id="PTHR15549">
    <property type="entry name" value="PAIRED IMMUNOGLOBULIN-LIKE TYPE 2 RECEPTOR"/>
    <property type="match status" value="1"/>
</dbReference>
<dbReference type="Proteomes" id="UP000799302">
    <property type="component" value="Unassembled WGS sequence"/>
</dbReference>
<keyword evidence="8" id="KW-1185">Reference proteome</keyword>
<dbReference type="CDD" id="cd12087">
    <property type="entry name" value="TM_EGFR-like"/>
    <property type="match status" value="1"/>
</dbReference>
<dbReference type="InterPro" id="IPR051694">
    <property type="entry name" value="Immunoregulatory_rcpt-like"/>
</dbReference>
<evidence type="ECO:0000256" key="2">
    <source>
        <dbReference type="ARBA" id="ARBA00022692"/>
    </source>
</evidence>
<name>A0A6A6TWL8_9PEZI</name>
<keyword evidence="2 6" id="KW-0812">Transmembrane</keyword>
<evidence type="ECO:0000256" key="4">
    <source>
        <dbReference type="ARBA" id="ARBA00023136"/>
    </source>
</evidence>
<organism evidence="7 8">
    <name type="scientific">Microthyrium microscopicum</name>
    <dbReference type="NCBI Taxonomy" id="703497"/>
    <lineage>
        <taxon>Eukaryota</taxon>
        <taxon>Fungi</taxon>
        <taxon>Dikarya</taxon>
        <taxon>Ascomycota</taxon>
        <taxon>Pezizomycotina</taxon>
        <taxon>Dothideomycetes</taxon>
        <taxon>Dothideomycetes incertae sedis</taxon>
        <taxon>Microthyriales</taxon>
        <taxon>Microthyriaceae</taxon>
        <taxon>Microthyrium</taxon>
    </lineage>
</organism>
<dbReference type="GO" id="GO:0071944">
    <property type="term" value="C:cell periphery"/>
    <property type="evidence" value="ECO:0007669"/>
    <property type="project" value="UniProtKB-ARBA"/>
</dbReference>
<keyword evidence="3 6" id="KW-1133">Transmembrane helix</keyword>
<dbReference type="AlphaFoldDB" id="A0A6A6TWL8"/>
<reference evidence="7" key="1">
    <citation type="journal article" date="2020" name="Stud. Mycol.">
        <title>101 Dothideomycetes genomes: a test case for predicting lifestyles and emergence of pathogens.</title>
        <authorList>
            <person name="Haridas S."/>
            <person name="Albert R."/>
            <person name="Binder M."/>
            <person name="Bloem J."/>
            <person name="Labutti K."/>
            <person name="Salamov A."/>
            <person name="Andreopoulos B."/>
            <person name="Baker S."/>
            <person name="Barry K."/>
            <person name="Bills G."/>
            <person name="Bluhm B."/>
            <person name="Cannon C."/>
            <person name="Castanera R."/>
            <person name="Culley D."/>
            <person name="Daum C."/>
            <person name="Ezra D."/>
            <person name="Gonzalez J."/>
            <person name="Henrissat B."/>
            <person name="Kuo A."/>
            <person name="Liang C."/>
            <person name="Lipzen A."/>
            <person name="Lutzoni F."/>
            <person name="Magnuson J."/>
            <person name="Mondo S."/>
            <person name="Nolan M."/>
            <person name="Ohm R."/>
            <person name="Pangilinan J."/>
            <person name="Park H.-J."/>
            <person name="Ramirez L."/>
            <person name="Alfaro M."/>
            <person name="Sun H."/>
            <person name="Tritt A."/>
            <person name="Yoshinaga Y."/>
            <person name="Zwiers L.-H."/>
            <person name="Turgeon B."/>
            <person name="Goodwin S."/>
            <person name="Spatafora J."/>
            <person name="Crous P."/>
            <person name="Grigoriev I."/>
        </authorList>
    </citation>
    <scope>NUCLEOTIDE SEQUENCE</scope>
    <source>
        <strain evidence="7">CBS 115976</strain>
    </source>
</reference>
<feature type="region of interest" description="Disordered" evidence="5">
    <location>
        <begin position="256"/>
        <end position="283"/>
    </location>
</feature>
<comment type="subcellular location">
    <subcellularLocation>
        <location evidence="1">Membrane</location>
        <topology evidence="1">Single-pass membrane protein</topology>
    </subcellularLocation>
</comment>
<accession>A0A6A6TWL8</accession>
<keyword evidence="4 6" id="KW-0472">Membrane</keyword>
<dbReference type="PANTHER" id="PTHR15549:SF26">
    <property type="entry name" value="AXIAL BUDDING PATTERN PROTEIN 2-RELATED"/>
    <property type="match status" value="1"/>
</dbReference>
<dbReference type="GO" id="GO:0016020">
    <property type="term" value="C:membrane"/>
    <property type="evidence" value="ECO:0007669"/>
    <property type="project" value="UniProtKB-SubCell"/>
</dbReference>
<proteinExistence type="predicted"/>
<evidence type="ECO:0000256" key="3">
    <source>
        <dbReference type="ARBA" id="ARBA00022989"/>
    </source>
</evidence>
<evidence type="ECO:0000313" key="8">
    <source>
        <dbReference type="Proteomes" id="UP000799302"/>
    </source>
</evidence>
<evidence type="ECO:0000256" key="5">
    <source>
        <dbReference type="SAM" id="MobiDB-lite"/>
    </source>
</evidence>
<protein>
    <recommendedName>
        <fullName evidence="9">Mid2 domain-containing protein</fullName>
    </recommendedName>
</protein>
<sequence>MSHPNVLSIVKDSCEWGPANTFPASNNTANGGLCAYLPNTNRLYACPAPDPTCWAFNQSCKGGTNTPSADQILCGASNSADQWCCAQYETCTTSVGQINVCVSSFNSPNKGTTPAEARAAEYKDLPSASIKTDAPTATPSAFSTRQLGAAAKSSDSSSSQSSGSSSSTSSSGSAATSSSASSSSGISGGAIAGIVIGALAVLAIAIGAIVFFMMRRKKRGYAAASTGPHEKPAAGDGGYYGPTSYDAGGYQAGETYAKVQPGTSPHVAPAELPAQERPQELQA</sequence>
<feature type="region of interest" description="Disordered" evidence="5">
    <location>
        <begin position="145"/>
        <end position="185"/>
    </location>
</feature>
<evidence type="ECO:0000256" key="6">
    <source>
        <dbReference type="SAM" id="Phobius"/>
    </source>
</evidence>
<evidence type="ECO:0000256" key="1">
    <source>
        <dbReference type="ARBA" id="ARBA00004167"/>
    </source>
</evidence>
<feature type="transmembrane region" description="Helical" evidence="6">
    <location>
        <begin position="190"/>
        <end position="212"/>
    </location>
</feature>